<dbReference type="Proteomes" id="UP000813462">
    <property type="component" value="Unassembled WGS sequence"/>
</dbReference>
<sequence length="176" mass="20370">METRGKTNVERFNEVNETLSRHESSLDQENLPITTMRSMIHISNYPFQNLMGKTLPNGSTKLSNTLNTKEYQQNKKPTDFDDPSKTLTRLKQTTTVATDQKAFERLSQRVDGVSENFLIGCFITRLRDDIRLDIKIKHLTTLAETIAVARLIEERNQLQRKTSTHLVPPPPQWFLR</sequence>
<comment type="caution">
    <text evidence="1">The sequence shown here is derived from an EMBL/GenBank/DDBJ whole genome shotgun (WGS) entry which is preliminary data.</text>
</comment>
<organism evidence="1 2">
    <name type="scientific">Ziziphus jujuba var. spinosa</name>
    <dbReference type="NCBI Taxonomy" id="714518"/>
    <lineage>
        <taxon>Eukaryota</taxon>
        <taxon>Viridiplantae</taxon>
        <taxon>Streptophyta</taxon>
        <taxon>Embryophyta</taxon>
        <taxon>Tracheophyta</taxon>
        <taxon>Spermatophyta</taxon>
        <taxon>Magnoliopsida</taxon>
        <taxon>eudicotyledons</taxon>
        <taxon>Gunneridae</taxon>
        <taxon>Pentapetalae</taxon>
        <taxon>rosids</taxon>
        <taxon>fabids</taxon>
        <taxon>Rosales</taxon>
        <taxon>Rhamnaceae</taxon>
        <taxon>Paliureae</taxon>
        <taxon>Ziziphus</taxon>
    </lineage>
</organism>
<protein>
    <submittedName>
        <fullName evidence="1">Uncharacterized protein</fullName>
    </submittedName>
</protein>
<name>A0A978VJP4_ZIZJJ</name>
<reference evidence="1" key="1">
    <citation type="journal article" date="2021" name="Front. Plant Sci.">
        <title>Chromosome-Scale Genome Assembly for Chinese Sour Jujube and Insights Into Its Genome Evolution and Domestication Signature.</title>
        <authorList>
            <person name="Shen L.-Y."/>
            <person name="Luo H."/>
            <person name="Wang X.-L."/>
            <person name="Wang X.-M."/>
            <person name="Qiu X.-J."/>
            <person name="Liu H."/>
            <person name="Zhou S.-S."/>
            <person name="Jia K.-H."/>
            <person name="Nie S."/>
            <person name="Bao Y.-T."/>
            <person name="Zhang R.-G."/>
            <person name="Yun Q.-Z."/>
            <person name="Chai Y.-H."/>
            <person name="Lu J.-Y."/>
            <person name="Li Y."/>
            <person name="Zhao S.-W."/>
            <person name="Mao J.-F."/>
            <person name="Jia S.-G."/>
            <person name="Mao Y.-M."/>
        </authorList>
    </citation>
    <scope>NUCLEOTIDE SEQUENCE</scope>
    <source>
        <strain evidence="1">AT0</strain>
        <tissue evidence="1">Leaf</tissue>
    </source>
</reference>
<dbReference type="AlphaFoldDB" id="A0A978VJP4"/>
<proteinExistence type="predicted"/>
<evidence type="ECO:0000313" key="1">
    <source>
        <dbReference type="EMBL" id="KAH7533313.1"/>
    </source>
</evidence>
<dbReference type="EMBL" id="JAEACU010000004">
    <property type="protein sequence ID" value="KAH7533313.1"/>
    <property type="molecule type" value="Genomic_DNA"/>
</dbReference>
<gene>
    <name evidence="1" type="ORF">FEM48_Zijuj04G0117600</name>
</gene>
<evidence type="ECO:0000313" key="2">
    <source>
        <dbReference type="Proteomes" id="UP000813462"/>
    </source>
</evidence>
<accession>A0A978VJP4</accession>